<comment type="caution">
    <text evidence="1">The sequence shown here is derived from an EMBL/GenBank/DDBJ whole genome shotgun (WGS) entry which is preliminary data.</text>
</comment>
<name>A0A6S7JSK5_PARCT</name>
<accession>A0A6S7JSK5</accession>
<dbReference type="AlphaFoldDB" id="A0A6S7JSK5"/>
<proteinExistence type="predicted"/>
<protein>
    <submittedName>
        <fullName evidence="1">Uncharacterized protein</fullName>
    </submittedName>
</protein>
<dbReference type="OrthoDB" id="843225at2759"/>
<evidence type="ECO:0000313" key="1">
    <source>
        <dbReference type="EMBL" id="CAB4019191.1"/>
    </source>
</evidence>
<feature type="non-terminal residue" evidence="1">
    <location>
        <position position="91"/>
    </location>
</feature>
<gene>
    <name evidence="1" type="ORF">PACLA_8A089127</name>
</gene>
<sequence length="91" mass="10396">MASSSEGGLVLVAVDGSEFSDRALHFYLKSLHKEAYRVGLIYSYEKPDVVVRAPMDIGKLNIDEIEKTFRSSWDEADKIMEKYKKICQQYG</sequence>
<dbReference type="SUPFAM" id="SSF52402">
    <property type="entry name" value="Adenine nucleotide alpha hydrolases-like"/>
    <property type="match status" value="1"/>
</dbReference>
<keyword evidence="2" id="KW-1185">Reference proteome</keyword>
<dbReference type="InterPro" id="IPR014729">
    <property type="entry name" value="Rossmann-like_a/b/a_fold"/>
</dbReference>
<dbReference type="Gene3D" id="3.40.50.620">
    <property type="entry name" value="HUPs"/>
    <property type="match status" value="1"/>
</dbReference>
<dbReference type="Proteomes" id="UP001152795">
    <property type="component" value="Unassembled WGS sequence"/>
</dbReference>
<evidence type="ECO:0000313" key="2">
    <source>
        <dbReference type="Proteomes" id="UP001152795"/>
    </source>
</evidence>
<reference evidence="1" key="1">
    <citation type="submission" date="2020-04" db="EMBL/GenBank/DDBJ databases">
        <authorList>
            <person name="Alioto T."/>
            <person name="Alioto T."/>
            <person name="Gomez Garrido J."/>
        </authorList>
    </citation>
    <scope>NUCLEOTIDE SEQUENCE</scope>
    <source>
        <strain evidence="1">A484AB</strain>
    </source>
</reference>
<dbReference type="EMBL" id="CACRXK020010338">
    <property type="protein sequence ID" value="CAB4019191.1"/>
    <property type="molecule type" value="Genomic_DNA"/>
</dbReference>
<organism evidence="1 2">
    <name type="scientific">Paramuricea clavata</name>
    <name type="common">Red gorgonian</name>
    <name type="synonym">Violescent sea-whip</name>
    <dbReference type="NCBI Taxonomy" id="317549"/>
    <lineage>
        <taxon>Eukaryota</taxon>
        <taxon>Metazoa</taxon>
        <taxon>Cnidaria</taxon>
        <taxon>Anthozoa</taxon>
        <taxon>Octocorallia</taxon>
        <taxon>Malacalcyonacea</taxon>
        <taxon>Plexauridae</taxon>
        <taxon>Paramuricea</taxon>
    </lineage>
</organism>